<evidence type="ECO:0000256" key="4">
    <source>
        <dbReference type="ARBA" id="ARBA00023172"/>
    </source>
</evidence>
<reference evidence="6" key="2">
    <citation type="submission" date="2020-09" db="EMBL/GenBank/DDBJ databases">
        <authorList>
            <person name="Sun Q."/>
            <person name="Zhou Y."/>
        </authorList>
    </citation>
    <scope>NUCLEOTIDE SEQUENCE</scope>
    <source>
        <strain evidence="6">CGMCC 1.15254</strain>
    </source>
</reference>
<evidence type="ECO:0000313" key="6">
    <source>
        <dbReference type="EMBL" id="GGF74470.1"/>
    </source>
</evidence>
<dbReference type="InterPro" id="IPR025166">
    <property type="entry name" value="Integrase_DNA_bind_dom"/>
</dbReference>
<protein>
    <recommendedName>
        <fullName evidence="5">Tyr recombinase domain-containing protein</fullName>
    </recommendedName>
</protein>
<comment type="caution">
    <text evidence="6">The sequence shown here is derived from an EMBL/GenBank/DDBJ whole genome shotgun (WGS) entry which is preliminary data.</text>
</comment>
<dbReference type="InterPro" id="IPR013762">
    <property type="entry name" value="Integrase-like_cat_sf"/>
</dbReference>
<organism evidence="6 7">
    <name type="scientific">Terasakiella brassicae</name>
    <dbReference type="NCBI Taxonomy" id="1634917"/>
    <lineage>
        <taxon>Bacteria</taxon>
        <taxon>Pseudomonadati</taxon>
        <taxon>Pseudomonadota</taxon>
        <taxon>Alphaproteobacteria</taxon>
        <taxon>Rhodospirillales</taxon>
        <taxon>Terasakiellaceae</taxon>
        <taxon>Terasakiella</taxon>
    </lineage>
</organism>
<evidence type="ECO:0000256" key="1">
    <source>
        <dbReference type="ARBA" id="ARBA00008857"/>
    </source>
</evidence>
<dbReference type="PANTHER" id="PTHR30629:SF2">
    <property type="entry name" value="PROPHAGE INTEGRASE INTS-RELATED"/>
    <property type="match status" value="1"/>
</dbReference>
<dbReference type="AlphaFoldDB" id="A0A917C6K8"/>
<dbReference type="Gene3D" id="1.10.150.130">
    <property type="match status" value="1"/>
</dbReference>
<dbReference type="GO" id="GO:0006310">
    <property type="term" value="P:DNA recombination"/>
    <property type="evidence" value="ECO:0007669"/>
    <property type="project" value="UniProtKB-KW"/>
</dbReference>
<dbReference type="Proteomes" id="UP000632498">
    <property type="component" value="Unassembled WGS sequence"/>
</dbReference>
<evidence type="ECO:0000259" key="5">
    <source>
        <dbReference type="PROSITE" id="PS51898"/>
    </source>
</evidence>
<keyword evidence="7" id="KW-1185">Reference proteome</keyword>
<gene>
    <name evidence="6" type="ORF">GCM10011332_30740</name>
</gene>
<reference evidence="6" key="1">
    <citation type="journal article" date="2014" name="Int. J. Syst. Evol. Microbiol.">
        <title>Complete genome sequence of Corynebacterium casei LMG S-19264T (=DSM 44701T), isolated from a smear-ripened cheese.</title>
        <authorList>
            <consortium name="US DOE Joint Genome Institute (JGI-PGF)"/>
            <person name="Walter F."/>
            <person name="Albersmeier A."/>
            <person name="Kalinowski J."/>
            <person name="Ruckert C."/>
        </authorList>
    </citation>
    <scope>NUCLEOTIDE SEQUENCE</scope>
    <source>
        <strain evidence="6">CGMCC 1.15254</strain>
    </source>
</reference>
<name>A0A917C6K8_9PROT</name>
<keyword evidence="4" id="KW-0233">DNA recombination</keyword>
<comment type="similarity">
    <text evidence="1">Belongs to the 'phage' integrase family.</text>
</comment>
<keyword evidence="2" id="KW-0229">DNA integration</keyword>
<dbReference type="Gene3D" id="1.10.443.10">
    <property type="entry name" value="Intergrase catalytic core"/>
    <property type="match status" value="1"/>
</dbReference>
<dbReference type="Pfam" id="PF00589">
    <property type="entry name" value="Phage_integrase"/>
    <property type="match status" value="1"/>
</dbReference>
<dbReference type="Pfam" id="PF13356">
    <property type="entry name" value="Arm-DNA-bind_3"/>
    <property type="match status" value="1"/>
</dbReference>
<dbReference type="SUPFAM" id="SSF56349">
    <property type="entry name" value="DNA breaking-rejoining enzymes"/>
    <property type="match status" value="1"/>
</dbReference>
<dbReference type="PANTHER" id="PTHR30629">
    <property type="entry name" value="PROPHAGE INTEGRASE"/>
    <property type="match status" value="1"/>
</dbReference>
<feature type="domain" description="Tyr recombinase" evidence="5">
    <location>
        <begin position="202"/>
        <end position="382"/>
    </location>
</feature>
<dbReference type="InterPro" id="IPR050808">
    <property type="entry name" value="Phage_Integrase"/>
</dbReference>
<dbReference type="InterPro" id="IPR010998">
    <property type="entry name" value="Integrase_recombinase_N"/>
</dbReference>
<dbReference type="GO" id="GO:0003677">
    <property type="term" value="F:DNA binding"/>
    <property type="evidence" value="ECO:0007669"/>
    <property type="project" value="UniProtKB-KW"/>
</dbReference>
<evidence type="ECO:0000256" key="3">
    <source>
        <dbReference type="ARBA" id="ARBA00023125"/>
    </source>
</evidence>
<sequence>MAPRKNKLKLTNAIIPRLESSYTWDTEVNQFGCRYFPKSGKRTFILRYRGINRKQREFRIGVFPAMSVTTARDTAKRLIGQIMLGNDPQHQRKLKMHQAITFADVVDAYVIWASQNAKKNSIGEIDTFTRIHIKPRFGDQYICDMTTGLVQRVYDKSITKLSISYTNKMIDWARTIWNWGKKREMVEGENPFIIVRKKTRRRRKRILKPSEFSNLWQAIENNRYRGTICNVSLNAIEMFILTPLRKTEIYRLRWMNVCDQENMIRVTDHKTDHLEPDIELFITAPLRELLDGMPRTRTGWLFPSPKSESGHIEDIDSAWKTIRKEAGISDCTMHDMRRSWNSIGASLGHSPAEMAQVIGNSTKVNEEHYWHLLEDYRREISEKVADKIVSFRK</sequence>
<dbReference type="EMBL" id="BMHV01000032">
    <property type="protein sequence ID" value="GGF74470.1"/>
    <property type="molecule type" value="Genomic_DNA"/>
</dbReference>
<dbReference type="InterPro" id="IPR038488">
    <property type="entry name" value="Integrase_DNA-bd_sf"/>
</dbReference>
<dbReference type="Gene3D" id="3.30.160.390">
    <property type="entry name" value="Integrase, DNA-binding domain"/>
    <property type="match status" value="1"/>
</dbReference>
<keyword evidence="3" id="KW-0238">DNA-binding</keyword>
<evidence type="ECO:0000313" key="7">
    <source>
        <dbReference type="Proteomes" id="UP000632498"/>
    </source>
</evidence>
<dbReference type="InterPro" id="IPR011010">
    <property type="entry name" value="DNA_brk_join_enz"/>
</dbReference>
<accession>A0A917C6K8</accession>
<dbReference type="InterPro" id="IPR002104">
    <property type="entry name" value="Integrase_catalytic"/>
</dbReference>
<dbReference type="PROSITE" id="PS51898">
    <property type="entry name" value="TYR_RECOMBINASE"/>
    <property type="match status" value="1"/>
</dbReference>
<evidence type="ECO:0000256" key="2">
    <source>
        <dbReference type="ARBA" id="ARBA00022908"/>
    </source>
</evidence>
<dbReference type="RefSeq" id="WP_188666848.1">
    <property type="nucleotide sequence ID" value="NZ_BMHV01000032.1"/>
</dbReference>
<dbReference type="GO" id="GO:0015074">
    <property type="term" value="P:DNA integration"/>
    <property type="evidence" value="ECO:0007669"/>
    <property type="project" value="UniProtKB-KW"/>
</dbReference>
<proteinExistence type="inferred from homology"/>